<organism evidence="2 3">
    <name type="scientific">Athelia psychrophila</name>
    <dbReference type="NCBI Taxonomy" id="1759441"/>
    <lineage>
        <taxon>Eukaryota</taxon>
        <taxon>Fungi</taxon>
        <taxon>Dikarya</taxon>
        <taxon>Basidiomycota</taxon>
        <taxon>Agaricomycotina</taxon>
        <taxon>Agaricomycetes</taxon>
        <taxon>Agaricomycetidae</taxon>
        <taxon>Atheliales</taxon>
        <taxon>Atheliaceae</taxon>
        <taxon>Athelia</taxon>
    </lineage>
</organism>
<keyword evidence="1" id="KW-0732">Signal</keyword>
<dbReference type="EMBL" id="KV418019">
    <property type="protein sequence ID" value="KZP03692.1"/>
    <property type="molecule type" value="Genomic_DNA"/>
</dbReference>
<feature type="signal peptide" evidence="1">
    <location>
        <begin position="1"/>
        <end position="27"/>
    </location>
</feature>
<accession>A0A167U8F1</accession>
<keyword evidence="3" id="KW-1185">Reference proteome</keyword>
<evidence type="ECO:0000313" key="3">
    <source>
        <dbReference type="Proteomes" id="UP000076532"/>
    </source>
</evidence>
<proteinExistence type="predicted"/>
<evidence type="ECO:0008006" key="4">
    <source>
        <dbReference type="Google" id="ProtNLM"/>
    </source>
</evidence>
<evidence type="ECO:0000256" key="1">
    <source>
        <dbReference type="SAM" id="SignalP"/>
    </source>
</evidence>
<name>A0A167U8F1_9AGAM</name>
<feature type="chain" id="PRO_5007892897" description="Hydrophobin" evidence="1">
    <location>
        <begin position="28"/>
        <end position="110"/>
    </location>
</feature>
<reference evidence="2 3" key="1">
    <citation type="journal article" date="2016" name="Mol. Biol. Evol.">
        <title>Comparative Genomics of Early-Diverging Mushroom-Forming Fungi Provides Insights into the Origins of Lignocellulose Decay Capabilities.</title>
        <authorList>
            <person name="Nagy L.G."/>
            <person name="Riley R."/>
            <person name="Tritt A."/>
            <person name="Adam C."/>
            <person name="Daum C."/>
            <person name="Floudas D."/>
            <person name="Sun H."/>
            <person name="Yadav J.S."/>
            <person name="Pangilinan J."/>
            <person name="Larsson K.H."/>
            <person name="Matsuura K."/>
            <person name="Barry K."/>
            <person name="Labutti K."/>
            <person name="Kuo R."/>
            <person name="Ohm R.A."/>
            <person name="Bhattacharya S.S."/>
            <person name="Shirouzu T."/>
            <person name="Yoshinaga Y."/>
            <person name="Martin F.M."/>
            <person name="Grigoriev I.V."/>
            <person name="Hibbett D.S."/>
        </authorList>
    </citation>
    <scope>NUCLEOTIDE SEQUENCE [LARGE SCALE GENOMIC DNA]</scope>
    <source>
        <strain evidence="2 3">CBS 109695</strain>
    </source>
</reference>
<dbReference type="AlphaFoldDB" id="A0A167U8F1"/>
<protein>
    <recommendedName>
        <fullName evidence="4">Hydrophobin</fullName>
    </recommendedName>
</protein>
<evidence type="ECO:0000313" key="2">
    <source>
        <dbReference type="EMBL" id="KZP03692.1"/>
    </source>
</evidence>
<dbReference type="Proteomes" id="UP000076532">
    <property type="component" value="Unassembled WGS sequence"/>
</dbReference>
<sequence>MQLFTPTTSLPSRLALVLAILTYGTSAAPHPHTKRCHTVGGDPCYAAADCCAFSYCQAIDYSDGNPPGPGVCSPAFSEVPYMKIVTPAEFVMPVNPNLKCSGFADWLFGC</sequence>
<gene>
    <name evidence="2" type="ORF">FIBSPDRAFT_879226</name>
</gene>